<proteinExistence type="inferred from homology"/>
<dbReference type="GO" id="GO:0008453">
    <property type="term" value="F:alanine-glyoxylate transaminase activity"/>
    <property type="evidence" value="ECO:0007669"/>
    <property type="project" value="TreeGrafter"/>
</dbReference>
<evidence type="ECO:0000313" key="8">
    <source>
        <dbReference type="Proteomes" id="UP000396788"/>
    </source>
</evidence>
<dbReference type="Gene3D" id="3.90.1150.10">
    <property type="entry name" value="Aspartate Aminotransferase, domain 1"/>
    <property type="match status" value="1"/>
</dbReference>
<dbReference type="FunFam" id="3.40.640.10:FF:000054">
    <property type="entry name" value="Serine--glyoxylate aminotransferase"/>
    <property type="match status" value="1"/>
</dbReference>
<feature type="binding site" evidence="4">
    <location>
        <position position="351"/>
    </location>
    <ligand>
        <name>substrate</name>
    </ligand>
</feature>
<keyword evidence="7" id="KW-0032">Aminotransferase</keyword>
<evidence type="ECO:0000259" key="6">
    <source>
        <dbReference type="Pfam" id="PF00266"/>
    </source>
</evidence>
<dbReference type="FunFam" id="3.90.1150.10:FF:000031">
    <property type="entry name" value="Serine--glyoxylate aminotransferase"/>
    <property type="match status" value="1"/>
</dbReference>
<feature type="modified residue" description="N6-(pyridoxal phosphate)lysine" evidence="5">
    <location>
        <position position="206"/>
    </location>
</feature>
<sequence>MLKLDFHPSGRHFLQIPGPSPVPDRILRAMSYPTIDHRGPEFGALGRKVLADIKKIFKTEQPVVIYPASGTGAWEAALSNTLSPGDSVLMFETGHFSTLWKKMAESLGLKPEFIGLPGTDGWRRGVQPDMIEARLRADTGHALKAVCVVHNETSTGVTSDIAAVRRAIDAAGHPALLLVDTISGLGSADYRHDEWGVDVTVSGSQKGLMLPPGISFNAVSTKALDAGRHAKLPRAFWGWQDIIEANKNGYWPYTPNTNLLYGLSEALDMIFEEGLDNVFARHQRLAEATRRAVRAWGLEIQCQDPSVYSPVLTGVVMPQGVDADDVRKRIYERFDMSLGQALGKIRGTMFRIGHLGDCNDLTLMATLSGCEMGLRMSGVTLAGSGVVAAMDYLAHARDTPSLKVAA</sequence>
<evidence type="ECO:0000256" key="1">
    <source>
        <dbReference type="ARBA" id="ARBA00001933"/>
    </source>
</evidence>
<reference evidence="7 8" key="1">
    <citation type="submission" date="2019-08" db="EMBL/GenBank/DDBJ databases">
        <authorList>
            <person name="Peeters C."/>
        </authorList>
    </citation>
    <scope>NUCLEOTIDE SEQUENCE [LARGE SCALE GENOMIC DNA]</scope>
    <source>
        <strain evidence="7 8">LMG 31107</strain>
    </source>
</reference>
<dbReference type="GO" id="GO:0004760">
    <property type="term" value="F:L-serine-pyruvate transaminase activity"/>
    <property type="evidence" value="ECO:0007669"/>
    <property type="project" value="TreeGrafter"/>
</dbReference>
<gene>
    <name evidence="7" type="ORF">PCE31107_03308</name>
</gene>
<evidence type="ECO:0000256" key="2">
    <source>
        <dbReference type="ARBA" id="ARBA00009236"/>
    </source>
</evidence>
<dbReference type="Pfam" id="PF00266">
    <property type="entry name" value="Aminotran_5"/>
    <property type="match status" value="1"/>
</dbReference>
<dbReference type="PANTHER" id="PTHR21152">
    <property type="entry name" value="AMINOTRANSFERASE CLASS V"/>
    <property type="match status" value="1"/>
</dbReference>
<comment type="cofactor">
    <cofactor evidence="1 5">
        <name>pyridoxal 5'-phosphate</name>
        <dbReference type="ChEBI" id="CHEBI:597326"/>
    </cofactor>
</comment>
<comment type="similarity">
    <text evidence="2">Belongs to the class-V pyridoxal-phosphate-dependent aminotransferase family.</text>
</comment>
<organism evidence="7 8">
    <name type="scientific">Pandoraea cepalis</name>
    <dbReference type="NCBI Taxonomy" id="2508294"/>
    <lineage>
        <taxon>Bacteria</taxon>
        <taxon>Pseudomonadati</taxon>
        <taxon>Pseudomonadota</taxon>
        <taxon>Betaproteobacteria</taxon>
        <taxon>Burkholderiales</taxon>
        <taxon>Burkholderiaceae</taxon>
        <taxon>Pandoraea</taxon>
    </lineage>
</organism>
<dbReference type="InterPro" id="IPR015424">
    <property type="entry name" value="PyrdxlP-dep_Trfase"/>
</dbReference>
<evidence type="ECO:0000256" key="3">
    <source>
        <dbReference type="ARBA" id="ARBA00022898"/>
    </source>
</evidence>
<protein>
    <submittedName>
        <fullName evidence="7">Serine--glyoxylate aminotransferase</fullName>
    </submittedName>
</protein>
<dbReference type="PANTHER" id="PTHR21152:SF40">
    <property type="entry name" value="ALANINE--GLYOXYLATE AMINOTRANSFERASE"/>
    <property type="match status" value="1"/>
</dbReference>
<dbReference type="PIRSF" id="PIRSF000524">
    <property type="entry name" value="SPT"/>
    <property type="match status" value="1"/>
</dbReference>
<dbReference type="InterPro" id="IPR015422">
    <property type="entry name" value="PyrdxlP-dep_Trfase_small"/>
</dbReference>
<dbReference type="InterPro" id="IPR024169">
    <property type="entry name" value="SP_NH2Trfase/AEP_transaminase"/>
</dbReference>
<name>A0A5E4WMA8_9BURK</name>
<dbReference type="Proteomes" id="UP000396788">
    <property type="component" value="Unassembled WGS sequence"/>
</dbReference>
<dbReference type="RefSeq" id="WP_150609862.1">
    <property type="nucleotide sequence ID" value="NZ_CABPRY010000008.1"/>
</dbReference>
<evidence type="ECO:0000256" key="5">
    <source>
        <dbReference type="PIRSR" id="PIRSR000524-50"/>
    </source>
</evidence>
<dbReference type="InterPro" id="IPR000192">
    <property type="entry name" value="Aminotrans_V_dom"/>
</dbReference>
<evidence type="ECO:0000313" key="7">
    <source>
        <dbReference type="EMBL" id="VVE24155.1"/>
    </source>
</evidence>
<feature type="domain" description="Aminotransferase class V" evidence="6">
    <location>
        <begin position="36"/>
        <end position="297"/>
    </location>
</feature>
<dbReference type="SUPFAM" id="SSF53383">
    <property type="entry name" value="PLP-dependent transferases"/>
    <property type="match status" value="1"/>
</dbReference>
<evidence type="ECO:0000256" key="4">
    <source>
        <dbReference type="PIRSR" id="PIRSR000524-1"/>
    </source>
</evidence>
<accession>A0A5E4WMA8</accession>
<dbReference type="Gene3D" id="3.40.640.10">
    <property type="entry name" value="Type I PLP-dependent aspartate aminotransferase-like (Major domain)"/>
    <property type="match status" value="1"/>
</dbReference>
<keyword evidence="3 5" id="KW-0663">Pyridoxal phosphate</keyword>
<dbReference type="InterPro" id="IPR015421">
    <property type="entry name" value="PyrdxlP-dep_Trfase_major"/>
</dbReference>
<keyword evidence="7" id="KW-0808">Transferase</keyword>
<dbReference type="AlphaFoldDB" id="A0A5E4WMA8"/>
<dbReference type="EMBL" id="CABPRY010000008">
    <property type="protein sequence ID" value="VVE24155.1"/>
    <property type="molecule type" value="Genomic_DNA"/>
</dbReference>
<dbReference type="GO" id="GO:0019265">
    <property type="term" value="P:glycine biosynthetic process, by transamination of glyoxylate"/>
    <property type="evidence" value="ECO:0007669"/>
    <property type="project" value="TreeGrafter"/>
</dbReference>